<dbReference type="SUPFAM" id="SSF53254">
    <property type="entry name" value="Phosphoglycerate mutase-like"/>
    <property type="match status" value="1"/>
</dbReference>
<evidence type="ECO:0008006" key="3">
    <source>
        <dbReference type="Google" id="ProtNLM"/>
    </source>
</evidence>
<sequence length="296" mass="34132">MEISPKIKGLEEKEYSSKIELHFFRHGEKEKGEGISDEEIRLTPAGRIKAMAKIRPLTISQAVAFGSPRKRTQETAGFAMAGIQPEIIGEETLEELREKIEKDLKVGKKIGVEEKLDFPEDLTTEYHKLTQEHYKKGDLLKFLVEESDDLAKKYNDKKTYTYSRSARQIAELIKKYLKIAPRWNELAEDKSKKYGDTLERFMGTHQTIPESFLAKVIEKTEGKEEKDNFVKLLDNKGFDYVEGFDLEILNTKDGPKIKIHYENKKGLPAPVGKEKPFTFDEYIKPELLDEIIKEGK</sequence>
<name>A0A1F6VM41_9BACT</name>
<evidence type="ECO:0000313" key="1">
    <source>
        <dbReference type="EMBL" id="OGI70652.1"/>
    </source>
</evidence>
<gene>
    <name evidence="1" type="ORF">A2824_01060</name>
</gene>
<dbReference type="AlphaFoldDB" id="A0A1F6VM41"/>
<proteinExistence type="predicted"/>
<dbReference type="Pfam" id="PF00300">
    <property type="entry name" value="His_Phos_1"/>
    <property type="match status" value="1"/>
</dbReference>
<protein>
    <recommendedName>
        <fullName evidence="3">Histidine phosphatase family protein</fullName>
    </recommendedName>
</protein>
<dbReference type="EMBL" id="MFTT01000001">
    <property type="protein sequence ID" value="OGI70652.1"/>
    <property type="molecule type" value="Genomic_DNA"/>
</dbReference>
<evidence type="ECO:0000313" key="2">
    <source>
        <dbReference type="Proteomes" id="UP000178059"/>
    </source>
</evidence>
<dbReference type="InterPro" id="IPR013078">
    <property type="entry name" value="His_Pase_superF_clade-1"/>
</dbReference>
<dbReference type="Gene3D" id="3.40.50.1240">
    <property type="entry name" value="Phosphoglycerate mutase-like"/>
    <property type="match status" value="1"/>
</dbReference>
<dbReference type="STRING" id="1801743.A2824_01060"/>
<dbReference type="CDD" id="cd07040">
    <property type="entry name" value="HP"/>
    <property type="match status" value="1"/>
</dbReference>
<reference evidence="1 2" key="1">
    <citation type="journal article" date="2016" name="Nat. Commun.">
        <title>Thousands of microbial genomes shed light on interconnected biogeochemical processes in an aquifer system.</title>
        <authorList>
            <person name="Anantharaman K."/>
            <person name="Brown C.T."/>
            <person name="Hug L.A."/>
            <person name="Sharon I."/>
            <person name="Castelle C.J."/>
            <person name="Probst A.J."/>
            <person name="Thomas B.C."/>
            <person name="Singh A."/>
            <person name="Wilkins M.J."/>
            <person name="Karaoz U."/>
            <person name="Brodie E.L."/>
            <person name="Williams K.H."/>
            <person name="Hubbard S.S."/>
            <person name="Banfield J.F."/>
        </authorList>
    </citation>
    <scope>NUCLEOTIDE SEQUENCE [LARGE SCALE GENOMIC DNA]</scope>
</reference>
<dbReference type="Proteomes" id="UP000178059">
    <property type="component" value="Unassembled WGS sequence"/>
</dbReference>
<comment type="caution">
    <text evidence="1">The sequence shown here is derived from an EMBL/GenBank/DDBJ whole genome shotgun (WGS) entry which is preliminary data.</text>
</comment>
<accession>A0A1F6VM41</accession>
<dbReference type="InterPro" id="IPR029033">
    <property type="entry name" value="His_PPase_superfam"/>
</dbReference>
<organism evidence="1 2">
    <name type="scientific">Candidatus Nomurabacteria bacterium RIFCSPHIGHO2_01_FULL_42_16</name>
    <dbReference type="NCBI Taxonomy" id="1801743"/>
    <lineage>
        <taxon>Bacteria</taxon>
        <taxon>Candidatus Nomuraibacteriota</taxon>
    </lineage>
</organism>